<keyword evidence="1" id="KW-1133">Transmembrane helix</keyword>
<evidence type="ECO:0000256" key="1">
    <source>
        <dbReference type="SAM" id="Phobius"/>
    </source>
</evidence>
<proteinExistence type="predicted"/>
<protein>
    <recommendedName>
        <fullName evidence="4">5-bromo-4-chloroindolyl phosphate hydrolase</fullName>
    </recommendedName>
</protein>
<dbReference type="Proteomes" id="UP000440498">
    <property type="component" value="Unassembled WGS sequence"/>
</dbReference>
<sequence>MQVSFKMKVLLFLYGSKNLVGCALALAGLAMFFAGVIDDWWLPIVAGLYAVGWLAVPADRELEVQVRNEATQADLVEGMAVLVKDSRAKLPREAVERLERIQSTVVELAPKLFDGGMAMDYAISLINAVTRDLPETVRNYVHLPTAFANLHVIQGGKTCKELLVEQLDLLNSQLAKIAENVYKDDADALVVNGKFLQEKFHSLSFVG</sequence>
<dbReference type="RefSeq" id="WP_152837222.1">
    <property type="nucleotide sequence ID" value="NZ_WHUG01000002.1"/>
</dbReference>
<feature type="transmembrane region" description="Helical" evidence="1">
    <location>
        <begin position="12"/>
        <end position="34"/>
    </location>
</feature>
<organism evidence="2 3">
    <name type="scientific">Rugamonas aquatica</name>
    <dbReference type="NCBI Taxonomy" id="2743357"/>
    <lineage>
        <taxon>Bacteria</taxon>
        <taxon>Pseudomonadati</taxon>
        <taxon>Pseudomonadota</taxon>
        <taxon>Betaproteobacteria</taxon>
        <taxon>Burkholderiales</taxon>
        <taxon>Oxalobacteraceae</taxon>
        <taxon>Telluria group</taxon>
        <taxon>Rugamonas</taxon>
    </lineage>
</organism>
<evidence type="ECO:0000313" key="3">
    <source>
        <dbReference type="Proteomes" id="UP000440498"/>
    </source>
</evidence>
<evidence type="ECO:0008006" key="4">
    <source>
        <dbReference type="Google" id="ProtNLM"/>
    </source>
</evidence>
<keyword evidence="3" id="KW-1185">Reference proteome</keyword>
<accession>A0A6A7MYE7</accession>
<evidence type="ECO:0000313" key="2">
    <source>
        <dbReference type="EMBL" id="MQA37767.1"/>
    </source>
</evidence>
<gene>
    <name evidence="2" type="ORF">GEV02_06365</name>
</gene>
<name>A0A6A7MYE7_9BURK</name>
<keyword evidence="1" id="KW-0472">Membrane</keyword>
<feature type="transmembrane region" description="Helical" evidence="1">
    <location>
        <begin position="40"/>
        <end position="58"/>
    </location>
</feature>
<keyword evidence="1" id="KW-0812">Transmembrane</keyword>
<comment type="caution">
    <text evidence="2">The sequence shown here is derived from an EMBL/GenBank/DDBJ whole genome shotgun (WGS) entry which is preliminary data.</text>
</comment>
<dbReference type="EMBL" id="WHUG01000002">
    <property type="protein sequence ID" value="MQA37767.1"/>
    <property type="molecule type" value="Genomic_DNA"/>
</dbReference>
<dbReference type="AlphaFoldDB" id="A0A6A7MYE7"/>
<reference evidence="2 3" key="1">
    <citation type="submission" date="2019-10" db="EMBL/GenBank/DDBJ databases">
        <title>Two novel species isolated from a subtropical stream in China.</title>
        <authorList>
            <person name="Lu H."/>
        </authorList>
    </citation>
    <scope>NUCLEOTIDE SEQUENCE [LARGE SCALE GENOMIC DNA]</scope>
    <source>
        <strain evidence="2 3">FT29W</strain>
    </source>
</reference>